<dbReference type="SMART" id="SM00507">
    <property type="entry name" value="HNHc"/>
    <property type="match status" value="1"/>
</dbReference>
<dbReference type="InterPro" id="IPR003615">
    <property type="entry name" value="HNH_nuc"/>
</dbReference>
<protein>
    <submittedName>
        <fullName evidence="3">DUF222 domain-containing protein</fullName>
    </submittedName>
</protein>
<gene>
    <name evidence="3" type="ORF">F6J85_01600</name>
</gene>
<reference evidence="4" key="1">
    <citation type="submission" date="2019-09" db="EMBL/GenBank/DDBJ databases">
        <title>Mumia zhuanghuii sp. nov. isolated from the intestinal contents of plateau pika (Ochotona curzoniae) in the Qinghai-Tibet plateau of China.</title>
        <authorList>
            <person name="Tian Z."/>
        </authorList>
    </citation>
    <scope>NUCLEOTIDE SEQUENCE [LARGE SCALE GENOMIC DNA]</scope>
    <source>
        <strain evidence="4">L-031</strain>
    </source>
</reference>
<evidence type="ECO:0000313" key="4">
    <source>
        <dbReference type="Proteomes" id="UP000325516"/>
    </source>
</evidence>
<proteinExistence type="predicted"/>
<dbReference type="Gene3D" id="1.10.30.50">
    <property type="match status" value="1"/>
</dbReference>
<dbReference type="KEGG" id="mlz:F6J85_01600"/>
<dbReference type="Proteomes" id="UP000325516">
    <property type="component" value="Chromosome"/>
</dbReference>
<name>A0A5J6L0D2_9MICO</name>
<feature type="compositionally biased region" description="Polar residues" evidence="1">
    <location>
        <begin position="1"/>
        <end position="21"/>
    </location>
</feature>
<dbReference type="InterPro" id="IPR003870">
    <property type="entry name" value="DUF222"/>
</dbReference>
<evidence type="ECO:0000256" key="1">
    <source>
        <dbReference type="SAM" id="MobiDB-lite"/>
    </source>
</evidence>
<keyword evidence="4" id="KW-1185">Reference proteome</keyword>
<dbReference type="CDD" id="cd00085">
    <property type="entry name" value="HNHc"/>
    <property type="match status" value="1"/>
</dbReference>
<feature type="region of interest" description="Disordered" evidence="1">
    <location>
        <begin position="316"/>
        <end position="345"/>
    </location>
</feature>
<feature type="domain" description="HNH nuclease" evidence="2">
    <location>
        <begin position="443"/>
        <end position="495"/>
    </location>
</feature>
<evidence type="ECO:0000259" key="2">
    <source>
        <dbReference type="SMART" id="SM00507"/>
    </source>
</evidence>
<accession>A0A5J6L0D2</accession>
<evidence type="ECO:0000313" key="3">
    <source>
        <dbReference type="EMBL" id="QEW01920.1"/>
    </source>
</evidence>
<dbReference type="Pfam" id="PF02720">
    <property type="entry name" value="DUF222"/>
    <property type="match status" value="1"/>
</dbReference>
<organism evidence="3 4">
    <name type="scientific">Microbacterium lushaniae</name>
    <dbReference type="NCBI Taxonomy" id="2614639"/>
    <lineage>
        <taxon>Bacteria</taxon>
        <taxon>Bacillati</taxon>
        <taxon>Actinomycetota</taxon>
        <taxon>Actinomycetes</taxon>
        <taxon>Micrococcales</taxon>
        <taxon>Microbacteriaceae</taxon>
        <taxon>Microbacterium</taxon>
    </lineage>
</organism>
<dbReference type="EMBL" id="CP044232">
    <property type="protein sequence ID" value="QEW01920.1"/>
    <property type="molecule type" value="Genomic_DNA"/>
</dbReference>
<dbReference type="AlphaFoldDB" id="A0A5J6L0D2"/>
<sequence length="546" mass="57308">MPTAWTSRSGVDSCGSPTPTATRGRCSSCRPEPEPQARAPPRIVVPQDEIAPVDLGLFAGAMSVALVRMGVMEILADTLRHVEQQLGEALGAAFRTDELRGLDEGSVMSLLAAAAGVVHQAEALLVATVAEVQERTDVAPFAERPTTRHGCRSMKELVQRTTQASGRTVADVLRAACAIRRPVSPSTGEVLPAEYPAMREAAAAGLGLDALAAVVGTLDAALCTPGARAAADLELAASARGLGAGGGPAPSADELRLQAQVWAMYLDQDGAEPRESRAMRKRALTVGVCRDGIVPVRGNLLPEVAAQLQRLFDSILNPKGDGPDSPLGPRFVDDPPDAPSGDSADLRSRVMKQHDALATILTVAARSGALPTIGGAAPTLVVSADAGDVGSGRGQAHLDGCDEPVSLAVARQVACTGAVQRVTTDATGRILAIDITDRVFAAHQRKAISLRDGGCIIPGCHVAASWCEIHHVVEHVAGGPTHTDNGVLLCWYHHRTLDSSGWHVRMRDGVPEVRGPSWWDISLRWRPITKSPVRLLHTLRARSPGG</sequence>
<feature type="region of interest" description="Disordered" evidence="1">
    <location>
        <begin position="1"/>
        <end position="41"/>
    </location>
</feature>